<comment type="similarity">
    <text evidence="7">Belongs to the methyl-accepting chemotaxis (MCP) protein family.</text>
</comment>
<evidence type="ECO:0000313" key="14">
    <source>
        <dbReference type="Proteomes" id="UP001519343"/>
    </source>
</evidence>
<keyword evidence="3 10" id="KW-0812">Transmembrane</keyword>
<dbReference type="Gene3D" id="3.30.450.20">
    <property type="entry name" value="PAS domain"/>
    <property type="match status" value="1"/>
</dbReference>
<dbReference type="Pfam" id="PF17200">
    <property type="entry name" value="sCache_2"/>
    <property type="match status" value="1"/>
</dbReference>
<evidence type="ECO:0000256" key="7">
    <source>
        <dbReference type="ARBA" id="ARBA00029447"/>
    </source>
</evidence>
<evidence type="ECO:0000259" key="12">
    <source>
        <dbReference type="PROSITE" id="PS50885"/>
    </source>
</evidence>
<feature type="domain" description="HAMP" evidence="12">
    <location>
        <begin position="217"/>
        <end position="270"/>
    </location>
</feature>
<dbReference type="InterPro" id="IPR033480">
    <property type="entry name" value="sCache_2"/>
</dbReference>
<dbReference type="PROSITE" id="PS50111">
    <property type="entry name" value="CHEMOTAXIS_TRANSDUC_2"/>
    <property type="match status" value="1"/>
</dbReference>
<reference evidence="13 14" key="1">
    <citation type="submission" date="2021-03" db="EMBL/GenBank/DDBJ databases">
        <title>Genomic Encyclopedia of Type Strains, Phase IV (KMG-IV): sequencing the most valuable type-strain genomes for metagenomic binning, comparative biology and taxonomic classification.</title>
        <authorList>
            <person name="Goeker M."/>
        </authorList>
    </citation>
    <scope>NUCLEOTIDE SEQUENCE [LARGE SCALE GENOMIC DNA]</scope>
    <source>
        <strain evidence="13 14">DSM 24738</strain>
    </source>
</reference>
<accession>A0ABS4GXK3</accession>
<dbReference type="PANTHER" id="PTHR32089">
    <property type="entry name" value="METHYL-ACCEPTING CHEMOTAXIS PROTEIN MCPB"/>
    <property type="match status" value="1"/>
</dbReference>
<dbReference type="SMART" id="SM01049">
    <property type="entry name" value="Cache_2"/>
    <property type="match status" value="1"/>
</dbReference>
<dbReference type="InterPro" id="IPR003660">
    <property type="entry name" value="HAMP_dom"/>
</dbReference>
<dbReference type="InterPro" id="IPR004089">
    <property type="entry name" value="MCPsignal_dom"/>
</dbReference>
<feature type="coiled-coil region" evidence="9">
    <location>
        <begin position="41"/>
        <end position="75"/>
    </location>
</feature>
<keyword evidence="14" id="KW-1185">Reference proteome</keyword>
<dbReference type="Proteomes" id="UP001519343">
    <property type="component" value="Unassembled WGS sequence"/>
</dbReference>
<dbReference type="PROSITE" id="PS50885">
    <property type="entry name" value="HAMP"/>
    <property type="match status" value="1"/>
</dbReference>
<keyword evidence="2" id="KW-1003">Cell membrane</keyword>
<comment type="subcellular location">
    <subcellularLocation>
        <location evidence="1">Cell membrane</location>
        <topology evidence="1">Multi-pass membrane protein</topology>
    </subcellularLocation>
</comment>
<dbReference type="Gene3D" id="1.10.287.950">
    <property type="entry name" value="Methyl-accepting chemotaxis protein"/>
    <property type="match status" value="1"/>
</dbReference>
<dbReference type="EMBL" id="JAGGKT010000029">
    <property type="protein sequence ID" value="MBP1934827.1"/>
    <property type="molecule type" value="Genomic_DNA"/>
</dbReference>
<sequence length="575" mass="63126">MRIQSVRTKLLLMVLVSVIPLLILSVVSYHISKDSLEVAKKQQLKQLVDSAVILAESLNNEVTTSHLTLEEAQEKFRLSLVGPKQSDNTRKIPVDSPKIGDGDYYFAYNKELRAVMHPKDIEGQISNSPNVDGIYVNQEMYNTNNDYYQFMWKNPGENEPRPKIAYVRHFEPWDWAIIMGSYEDNFYKDSETLKIYSIVILILSLILVITIASLISRQIYIPLAKISTLVSKVANGDLTSEPLYIKNKDEIGQLAKDFNLMQENVRTIISQVLSNAHLVAATSEELMASAEQTSKATEQISIAAQEVATGTEHQMQSINQVYKANEEISKGMNQVASSIQSVAEAAITANQETTNGNQVVNQTVEQMNDANHKVQSTAKVVNTLGEKSKEVGQIVSIITDISNQTNLLALNAAIEAARAGEHGRGFAVVADEVRKLAEQSGTAAEKIRSLILEIQNETQEAVLAMNEGSQAVVEGIEYVRQTGESFKSITKMIEDVSAQSQEVSAVVEQVTASAHGMVEMVENVAGLSEQSANNTENMAAASEEQLASMEEISSSATSLSKMAEELQGLISSFKV</sequence>
<feature type="transmembrane region" description="Helical" evidence="10">
    <location>
        <begin position="195"/>
        <end position="215"/>
    </location>
</feature>
<evidence type="ECO:0000259" key="11">
    <source>
        <dbReference type="PROSITE" id="PS50111"/>
    </source>
</evidence>
<evidence type="ECO:0000256" key="3">
    <source>
        <dbReference type="ARBA" id="ARBA00022692"/>
    </source>
</evidence>
<dbReference type="CDD" id="cd11386">
    <property type="entry name" value="MCP_signal"/>
    <property type="match status" value="1"/>
</dbReference>
<proteinExistence type="inferred from homology"/>
<evidence type="ECO:0000256" key="6">
    <source>
        <dbReference type="ARBA" id="ARBA00023224"/>
    </source>
</evidence>
<dbReference type="RefSeq" id="WP_209812807.1">
    <property type="nucleotide sequence ID" value="NZ_JAGGKT010000029.1"/>
</dbReference>
<evidence type="ECO:0000256" key="9">
    <source>
        <dbReference type="SAM" id="Coils"/>
    </source>
</evidence>
<comment type="caution">
    <text evidence="13">The sequence shown here is derived from an EMBL/GenBank/DDBJ whole genome shotgun (WGS) entry which is preliminary data.</text>
</comment>
<protein>
    <submittedName>
        <fullName evidence="13">Methyl-accepting chemotaxis protein</fullName>
    </submittedName>
</protein>
<keyword evidence="4 10" id="KW-1133">Transmembrane helix</keyword>
<name>A0ABS4GXK3_9BACL</name>
<evidence type="ECO:0000256" key="4">
    <source>
        <dbReference type="ARBA" id="ARBA00022989"/>
    </source>
</evidence>
<keyword evidence="9" id="KW-0175">Coiled coil</keyword>
<evidence type="ECO:0000256" key="2">
    <source>
        <dbReference type="ARBA" id="ARBA00022475"/>
    </source>
</evidence>
<feature type="transmembrane region" description="Helical" evidence="10">
    <location>
        <begin position="12"/>
        <end position="31"/>
    </location>
</feature>
<evidence type="ECO:0000256" key="5">
    <source>
        <dbReference type="ARBA" id="ARBA00023136"/>
    </source>
</evidence>
<dbReference type="Pfam" id="PF00672">
    <property type="entry name" value="HAMP"/>
    <property type="match status" value="1"/>
</dbReference>
<dbReference type="PRINTS" id="PR00260">
    <property type="entry name" value="CHEMTRNSDUCR"/>
</dbReference>
<dbReference type="SMART" id="SM00304">
    <property type="entry name" value="HAMP"/>
    <property type="match status" value="1"/>
</dbReference>
<dbReference type="PANTHER" id="PTHR32089:SF112">
    <property type="entry name" value="LYSOZYME-LIKE PROTEIN-RELATED"/>
    <property type="match status" value="1"/>
</dbReference>
<keyword evidence="5 10" id="KW-0472">Membrane</keyword>
<evidence type="ECO:0000256" key="8">
    <source>
        <dbReference type="PROSITE-ProRule" id="PRU00284"/>
    </source>
</evidence>
<dbReference type="SMART" id="SM00283">
    <property type="entry name" value="MA"/>
    <property type="match status" value="1"/>
</dbReference>
<organism evidence="13 14">
    <name type="scientific">Ammoniphilus resinae</name>
    <dbReference type="NCBI Taxonomy" id="861532"/>
    <lineage>
        <taxon>Bacteria</taxon>
        <taxon>Bacillati</taxon>
        <taxon>Bacillota</taxon>
        <taxon>Bacilli</taxon>
        <taxon>Bacillales</taxon>
        <taxon>Paenibacillaceae</taxon>
        <taxon>Aneurinibacillus group</taxon>
        <taxon>Ammoniphilus</taxon>
    </lineage>
</organism>
<dbReference type="InterPro" id="IPR004090">
    <property type="entry name" value="Chemotax_Me-accpt_rcpt"/>
</dbReference>
<dbReference type="SUPFAM" id="SSF58104">
    <property type="entry name" value="Methyl-accepting chemotaxis protein (MCP) signaling domain"/>
    <property type="match status" value="1"/>
</dbReference>
<evidence type="ECO:0000256" key="10">
    <source>
        <dbReference type="SAM" id="Phobius"/>
    </source>
</evidence>
<dbReference type="Pfam" id="PF00015">
    <property type="entry name" value="MCPsignal"/>
    <property type="match status" value="1"/>
</dbReference>
<dbReference type="Gene3D" id="6.10.340.10">
    <property type="match status" value="1"/>
</dbReference>
<evidence type="ECO:0000313" key="13">
    <source>
        <dbReference type="EMBL" id="MBP1934827.1"/>
    </source>
</evidence>
<feature type="domain" description="Methyl-accepting transducer" evidence="11">
    <location>
        <begin position="289"/>
        <end position="525"/>
    </location>
</feature>
<evidence type="ECO:0000256" key="1">
    <source>
        <dbReference type="ARBA" id="ARBA00004651"/>
    </source>
</evidence>
<keyword evidence="6 8" id="KW-0807">Transducer</keyword>
<dbReference type="CDD" id="cd06225">
    <property type="entry name" value="HAMP"/>
    <property type="match status" value="1"/>
</dbReference>
<gene>
    <name evidence="13" type="ORF">J2Z37_004847</name>
</gene>